<gene>
    <name evidence="1" type="ORF">SAMN05444515_111108</name>
</gene>
<reference evidence="2" key="1">
    <citation type="submission" date="2016-10" db="EMBL/GenBank/DDBJ databases">
        <authorList>
            <person name="Varghese N."/>
            <person name="Submissions S."/>
        </authorList>
    </citation>
    <scope>NUCLEOTIDE SEQUENCE [LARGE SCALE GENOMIC DNA]</scope>
    <source>
        <strain evidence="2">DSM 241</strain>
    </source>
</reference>
<organism evidence="1 2">
    <name type="scientific">Ectothiorhodospira marina</name>
    <dbReference type="NCBI Taxonomy" id="1396821"/>
    <lineage>
        <taxon>Bacteria</taxon>
        <taxon>Pseudomonadati</taxon>
        <taxon>Pseudomonadota</taxon>
        <taxon>Gammaproteobacteria</taxon>
        <taxon>Chromatiales</taxon>
        <taxon>Ectothiorhodospiraceae</taxon>
        <taxon>Ectothiorhodospira</taxon>
    </lineage>
</organism>
<evidence type="ECO:0000313" key="2">
    <source>
        <dbReference type="Proteomes" id="UP000199256"/>
    </source>
</evidence>
<dbReference type="Proteomes" id="UP000199256">
    <property type="component" value="Unassembled WGS sequence"/>
</dbReference>
<name>A0A1H7NEG0_9GAMM</name>
<dbReference type="OrthoDB" id="9862448at2"/>
<keyword evidence="2" id="KW-1185">Reference proteome</keyword>
<protein>
    <submittedName>
        <fullName evidence="1">Uncharacterized protein</fullName>
    </submittedName>
</protein>
<sequence>MKTLTLKNSLIAGTATMIIATTGQAISSEWDHLLQTYVPAGAAYQTTLTTPPSDARASTGNVVVGSVYDPHLQAFVGKVEDQPVGSPRSAA</sequence>
<proteinExistence type="predicted"/>
<dbReference type="RefSeq" id="WP_090254150.1">
    <property type="nucleotide sequence ID" value="NZ_FOAA01000011.1"/>
</dbReference>
<evidence type="ECO:0000313" key="1">
    <source>
        <dbReference type="EMBL" id="SEL21873.1"/>
    </source>
</evidence>
<dbReference type="STRING" id="1396821.SAMN05444515_111108"/>
<dbReference type="AlphaFoldDB" id="A0A1H7NEG0"/>
<dbReference type="EMBL" id="FOAA01000011">
    <property type="protein sequence ID" value="SEL21873.1"/>
    <property type="molecule type" value="Genomic_DNA"/>
</dbReference>
<accession>A0A1H7NEG0</accession>